<dbReference type="InterPro" id="IPR020843">
    <property type="entry name" value="ER"/>
</dbReference>
<gene>
    <name evidence="6" type="ORF">D2U88_11125</name>
    <name evidence="7" type="ORF">FQ019_11030</name>
</gene>
<evidence type="ECO:0000256" key="3">
    <source>
        <dbReference type="ARBA" id="ARBA00023002"/>
    </source>
</evidence>
<dbReference type="Proteomes" id="UP000321528">
    <property type="component" value="Unassembled WGS sequence"/>
</dbReference>
<dbReference type="AlphaFoldDB" id="A0A418N6F2"/>
<dbReference type="Gene3D" id="3.40.50.720">
    <property type="entry name" value="NAD(P)-binding Rossmann-like Domain"/>
    <property type="match status" value="1"/>
</dbReference>
<organism evidence="6 8">
    <name type="scientific">Flagellimonas aequoris</name>
    <dbReference type="NCBI Taxonomy" id="2306997"/>
    <lineage>
        <taxon>Bacteria</taxon>
        <taxon>Pseudomonadati</taxon>
        <taxon>Bacteroidota</taxon>
        <taxon>Flavobacteriia</taxon>
        <taxon>Flavobacteriales</taxon>
        <taxon>Flavobacteriaceae</taxon>
        <taxon>Flagellimonas</taxon>
    </lineage>
</organism>
<dbReference type="RefSeq" id="WP_119640667.1">
    <property type="nucleotide sequence ID" value="NZ_QXFJ01000025.1"/>
</dbReference>
<dbReference type="EMBL" id="QXFJ01000025">
    <property type="protein sequence ID" value="RIV70155.1"/>
    <property type="molecule type" value="Genomic_DNA"/>
</dbReference>
<dbReference type="InterPro" id="IPR036291">
    <property type="entry name" value="NAD(P)-bd_dom_sf"/>
</dbReference>
<accession>A0A418N6F2</accession>
<comment type="caution">
    <text evidence="6">The sequence shown here is derived from an EMBL/GenBank/DDBJ whole genome shotgun (WGS) entry which is preliminary data.</text>
</comment>
<proteinExistence type="inferred from homology"/>
<dbReference type="InterPro" id="IPR050129">
    <property type="entry name" value="Zn_alcohol_dh"/>
</dbReference>
<dbReference type="Pfam" id="PF00107">
    <property type="entry name" value="ADH_zinc_N"/>
    <property type="match status" value="1"/>
</dbReference>
<dbReference type="Pfam" id="PF08240">
    <property type="entry name" value="ADH_N"/>
    <property type="match status" value="1"/>
</dbReference>
<dbReference type="PANTHER" id="PTHR43401">
    <property type="entry name" value="L-THREONINE 3-DEHYDROGENASE"/>
    <property type="match status" value="1"/>
</dbReference>
<evidence type="ECO:0000256" key="2">
    <source>
        <dbReference type="ARBA" id="ARBA00022833"/>
    </source>
</evidence>
<dbReference type="Proteomes" id="UP000284189">
    <property type="component" value="Unassembled WGS sequence"/>
</dbReference>
<dbReference type="GO" id="GO:0008270">
    <property type="term" value="F:zinc ion binding"/>
    <property type="evidence" value="ECO:0007669"/>
    <property type="project" value="InterPro"/>
</dbReference>
<dbReference type="SUPFAM" id="SSF50129">
    <property type="entry name" value="GroES-like"/>
    <property type="match status" value="1"/>
</dbReference>
<dbReference type="SUPFAM" id="SSF51735">
    <property type="entry name" value="NAD(P)-binding Rossmann-fold domains"/>
    <property type="match status" value="1"/>
</dbReference>
<evidence type="ECO:0000256" key="4">
    <source>
        <dbReference type="RuleBase" id="RU361277"/>
    </source>
</evidence>
<comment type="similarity">
    <text evidence="4">Belongs to the zinc-containing alcohol dehydrogenase family.</text>
</comment>
<evidence type="ECO:0000256" key="1">
    <source>
        <dbReference type="ARBA" id="ARBA00022723"/>
    </source>
</evidence>
<keyword evidence="1 4" id="KW-0479">Metal-binding</keyword>
<dbReference type="OrthoDB" id="9787435at2"/>
<protein>
    <submittedName>
        <fullName evidence="7">Zinc-binding dehydrogenase</fullName>
    </submittedName>
</protein>
<name>A0A418N6F2_9FLAO</name>
<evidence type="ECO:0000313" key="8">
    <source>
        <dbReference type="Proteomes" id="UP000284189"/>
    </source>
</evidence>
<comment type="cofactor">
    <cofactor evidence="4">
        <name>Zn(2+)</name>
        <dbReference type="ChEBI" id="CHEBI:29105"/>
    </cofactor>
</comment>
<reference evidence="6 8" key="1">
    <citation type="submission" date="2018-08" db="EMBL/GenBank/DDBJ databases">
        <title>Proposal of Muricauda 72 sp.nov. and Muricauda NH166 sp.nov., isolated from seawater.</title>
        <authorList>
            <person name="Cheng H."/>
            <person name="Wu Y.-H."/>
            <person name="Guo L.-L."/>
            <person name="Xu X.-W."/>
        </authorList>
    </citation>
    <scope>NUCLEOTIDE SEQUENCE [LARGE SCALE GENOMIC DNA]</scope>
    <source>
        <strain evidence="6 8">NH166</strain>
    </source>
</reference>
<dbReference type="EMBL" id="VNWL01000024">
    <property type="protein sequence ID" value="TXK01752.1"/>
    <property type="molecule type" value="Genomic_DNA"/>
</dbReference>
<evidence type="ECO:0000313" key="6">
    <source>
        <dbReference type="EMBL" id="RIV70155.1"/>
    </source>
</evidence>
<evidence type="ECO:0000313" key="7">
    <source>
        <dbReference type="EMBL" id="TXK01752.1"/>
    </source>
</evidence>
<sequence length="340" mass="36181">MNQEKNLQGVFHGVHDIRVDESSRPKNTDDGVIIKVSKAGICGSDIHFYHSEIVPPGSVLGHEFTGVINEVGQNVKGLSPGMRVVVNPMVNGIGLGLKPGGFANYIHVENAARNVNVIPIPENISKEQGALIEPLTVGYAGVNLVAVKKETNAIVFGAGTIGLATIASLASKGVKTIIASDVSDKRLEKARELGATITFNPSSAKMGLQDFLIEKLGSTPSLFGMELPNLDAAFECSGVPSVFIDALNGLRIKGKLIILATYPQKIEIDISHLVLQKALTVQGSFAYTSEEMIQVIDLVSSGKVDLTSIVTHEYALKELPQAFETQADSQKSIKVLVAIS</sequence>
<evidence type="ECO:0000259" key="5">
    <source>
        <dbReference type="SMART" id="SM00829"/>
    </source>
</evidence>
<dbReference type="Gene3D" id="3.90.180.10">
    <property type="entry name" value="Medium-chain alcohol dehydrogenases, catalytic domain"/>
    <property type="match status" value="2"/>
</dbReference>
<dbReference type="PANTHER" id="PTHR43401:SF2">
    <property type="entry name" value="L-THREONINE 3-DEHYDROGENASE"/>
    <property type="match status" value="1"/>
</dbReference>
<dbReference type="InterPro" id="IPR011032">
    <property type="entry name" value="GroES-like_sf"/>
</dbReference>
<dbReference type="InterPro" id="IPR013149">
    <property type="entry name" value="ADH-like_C"/>
</dbReference>
<keyword evidence="9" id="KW-1185">Reference proteome</keyword>
<feature type="domain" description="Enoyl reductase (ER)" evidence="5">
    <location>
        <begin position="13"/>
        <end position="337"/>
    </location>
</feature>
<dbReference type="PROSITE" id="PS00059">
    <property type="entry name" value="ADH_ZINC"/>
    <property type="match status" value="1"/>
</dbReference>
<evidence type="ECO:0000313" key="9">
    <source>
        <dbReference type="Proteomes" id="UP000321528"/>
    </source>
</evidence>
<dbReference type="GO" id="GO:0016616">
    <property type="term" value="F:oxidoreductase activity, acting on the CH-OH group of donors, NAD or NADP as acceptor"/>
    <property type="evidence" value="ECO:0007669"/>
    <property type="project" value="UniProtKB-ARBA"/>
</dbReference>
<reference evidence="7 9" key="2">
    <citation type="submission" date="2019-07" db="EMBL/GenBank/DDBJ databases">
        <title>Draft genome of two Muricauda strains isolated from deep sea.</title>
        <authorList>
            <person name="Sun C."/>
        </authorList>
    </citation>
    <scope>NUCLEOTIDE SEQUENCE [LARGE SCALE GENOMIC DNA]</scope>
    <source>
        <strain evidence="7 9">NH166</strain>
    </source>
</reference>
<dbReference type="InterPro" id="IPR013154">
    <property type="entry name" value="ADH-like_N"/>
</dbReference>
<keyword evidence="3" id="KW-0560">Oxidoreductase</keyword>
<dbReference type="InterPro" id="IPR002328">
    <property type="entry name" value="ADH_Zn_CS"/>
</dbReference>
<dbReference type="SMART" id="SM00829">
    <property type="entry name" value="PKS_ER"/>
    <property type="match status" value="1"/>
</dbReference>
<keyword evidence="2 4" id="KW-0862">Zinc</keyword>